<organism evidence="2 3">
    <name type="scientific">Cannabis sativa</name>
    <name type="common">Hemp</name>
    <name type="synonym">Marijuana</name>
    <dbReference type="NCBI Taxonomy" id="3483"/>
    <lineage>
        <taxon>Eukaryota</taxon>
        <taxon>Viridiplantae</taxon>
        <taxon>Streptophyta</taxon>
        <taxon>Embryophyta</taxon>
        <taxon>Tracheophyta</taxon>
        <taxon>Spermatophyta</taxon>
        <taxon>Magnoliopsida</taxon>
        <taxon>eudicotyledons</taxon>
        <taxon>Gunneridae</taxon>
        <taxon>Pentapetalae</taxon>
        <taxon>rosids</taxon>
        <taxon>fabids</taxon>
        <taxon>Rosales</taxon>
        <taxon>Cannabaceae</taxon>
        <taxon>Cannabis</taxon>
    </lineage>
</organism>
<dbReference type="SUPFAM" id="SSF56672">
    <property type="entry name" value="DNA/RNA polymerases"/>
    <property type="match status" value="1"/>
</dbReference>
<dbReference type="AlphaFoldDB" id="A0A803Q094"/>
<dbReference type="Gene3D" id="3.30.70.270">
    <property type="match status" value="1"/>
</dbReference>
<keyword evidence="3" id="KW-1185">Reference proteome</keyword>
<dbReference type="Pfam" id="PF00078">
    <property type="entry name" value="RVT_1"/>
    <property type="match status" value="1"/>
</dbReference>
<sequence length="157" mass="17926">MVYSATSEEHREHLTAVFQKLRNEELNVKREKCSFAQESIKFMGHVVERGRIRVDLEKKASRLNQTADALSRKVELATLKVLASMSASWMGTPIKERIKENLKTDPVAKNIMTLARKAKTTQFWVEDDLLWAKGGCLFIPKAGDLRRTLMSECDDTL</sequence>
<accession>A0A803Q094</accession>
<dbReference type="OMA" id="RECHNAP"/>
<dbReference type="EnsemblPlants" id="evm.model.06.861">
    <property type="protein sequence ID" value="cds.evm.model.06.861"/>
    <property type="gene ID" value="evm.TU.06.861"/>
</dbReference>
<evidence type="ECO:0000259" key="1">
    <source>
        <dbReference type="Pfam" id="PF00078"/>
    </source>
</evidence>
<dbReference type="Proteomes" id="UP000596661">
    <property type="component" value="Chromosome 6"/>
</dbReference>
<feature type="domain" description="Reverse transcriptase" evidence="1">
    <location>
        <begin position="1"/>
        <end position="46"/>
    </location>
</feature>
<dbReference type="Gramene" id="evm.model.06.861">
    <property type="protein sequence ID" value="cds.evm.model.06.861"/>
    <property type="gene ID" value="evm.TU.06.861"/>
</dbReference>
<reference evidence="2" key="1">
    <citation type="submission" date="2018-11" db="EMBL/GenBank/DDBJ databases">
        <authorList>
            <person name="Grassa J C."/>
        </authorList>
    </citation>
    <scope>NUCLEOTIDE SEQUENCE [LARGE SCALE GENOMIC DNA]</scope>
</reference>
<protein>
    <recommendedName>
        <fullName evidence="1">Reverse transcriptase domain-containing protein</fullName>
    </recommendedName>
</protein>
<evidence type="ECO:0000313" key="3">
    <source>
        <dbReference type="Proteomes" id="UP000596661"/>
    </source>
</evidence>
<evidence type="ECO:0000313" key="2">
    <source>
        <dbReference type="EnsemblPlants" id="cds.evm.model.06.861"/>
    </source>
</evidence>
<dbReference type="InterPro" id="IPR000477">
    <property type="entry name" value="RT_dom"/>
</dbReference>
<dbReference type="InterPro" id="IPR043128">
    <property type="entry name" value="Rev_trsase/Diguanyl_cyclase"/>
</dbReference>
<dbReference type="InterPro" id="IPR043502">
    <property type="entry name" value="DNA/RNA_pol_sf"/>
</dbReference>
<name>A0A803Q094_CANSA</name>
<dbReference type="EMBL" id="UZAU01000584">
    <property type="status" value="NOT_ANNOTATED_CDS"/>
    <property type="molecule type" value="Genomic_DNA"/>
</dbReference>
<proteinExistence type="predicted"/>
<reference evidence="2" key="2">
    <citation type="submission" date="2021-03" db="UniProtKB">
        <authorList>
            <consortium name="EnsemblPlants"/>
        </authorList>
    </citation>
    <scope>IDENTIFICATION</scope>
</reference>